<evidence type="ECO:0000313" key="1">
    <source>
        <dbReference type="EMBL" id="PWN47975.1"/>
    </source>
</evidence>
<reference evidence="1 2" key="1">
    <citation type="journal article" date="2018" name="Mol. Biol. Evol.">
        <title>Broad Genomic Sampling Reveals a Smut Pathogenic Ancestry of the Fungal Clade Ustilaginomycotina.</title>
        <authorList>
            <person name="Kijpornyongpan T."/>
            <person name="Mondo S.J."/>
            <person name="Barry K."/>
            <person name="Sandor L."/>
            <person name="Lee J."/>
            <person name="Lipzen A."/>
            <person name="Pangilinan J."/>
            <person name="LaButti K."/>
            <person name="Hainaut M."/>
            <person name="Henrissat B."/>
            <person name="Grigoriev I.V."/>
            <person name="Spatafora J.W."/>
            <person name="Aime M.C."/>
        </authorList>
    </citation>
    <scope>NUCLEOTIDE SEQUENCE [LARGE SCALE GENOMIC DNA]</scope>
    <source>
        <strain evidence="1 2">SA 807</strain>
    </source>
</reference>
<proteinExistence type="predicted"/>
<name>A0ACD0NQB7_9BASI</name>
<protein>
    <submittedName>
        <fullName evidence="1">Uncharacterized protein</fullName>
    </submittedName>
</protein>
<gene>
    <name evidence="1" type="ORF">IE53DRAFT_220158</name>
</gene>
<sequence length="331" mass="37150">MLLTTVASQSPFHEAGASKIDGKETSDETTSSKNSHLPSSIDFDSMQKSVRLFCDASHSDATMMKVLINRIMPLYYARFSLLIFSPIYKVSASHPLLQYLLHQVSTLDHKKPCEVEAIFLSKCMSLNNDAIRSLKVFSDEPHAGLQTGQVKESLSLFAVLGQTSSPSSLLLLRRWLLFPSTQLHIINDRLDAVESLANPGNRTATEAIRKNLRHATNIQKCLAALEAGSTRINTWQALRKACEDLEAIRESVQSFARGKLLTEINFQDSFHEERICIQPGIDAELDALKHDFAGLPKLLDCVAHEISQRHNTSRPNLNRWEIFRPLCPIER</sequence>
<dbReference type="Proteomes" id="UP000245626">
    <property type="component" value="Unassembled WGS sequence"/>
</dbReference>
<keyword evidence="2" id="KW-1185">Reference proteome</keyword>
<accession>A0ACD0NQB7</accession>
<dbReference type="EMBL" id="KZ820294">
    <property type="protein sequence ID" value="PWN47975.1"/>
    <property type="molecule type" value="Genomic_DNA"/>
</dbReference>
<evidence type="ECO:0000313" key="2">
    <source>
        <dbReference type="Proteomes" id="UP000245626"/>
    </source>
</evidence>
<organism evidence="1 2">
    <name type="scientific">Violaceomyces palustris</name>
    <dbReference type="NCBI Taxonomy" id="1673888"/>
    <lineage>
        <taxon>Eukaryota</taxon>
        <taxon>Fungi</taxon>
        <taxon>Dikarya</taxon>
        <taxon>Basidiomycota</taxon>
        <taxon>Ustilaginomycotina</taxon>
        <taxon>Ustilaginomycetes</taxon>
        <taxon>Violaceomycetales</taxon>
        <taxon>Violaceomycetaceae</taxon>
        <taxon>Violaceomyces</taxon>
    </lineage>
</organism>